<dbReference type="EMBL" id="GCES01132345">
    <property type="protein sequence ID" value="JAQ53977.1"/>
    <property type="molecule type" value="Transcribed_RNA"/>
</dbReference>
<dbReference type="AlphaFoldDB" id="A0A146QDP1"/>
<accession>A0A146QDP1</accession>
<proteinExistence type="predicted"/>
<feature type="compositionally biased region" description="Acidic residues" evidence="1">
    <location>
        <begin position="1"/>
        <end position="13"/>
    </location>
</feature>
<reference evidence="2" key="1">
    <citation type="submission" date="2015-01" db="EMBL/GenBank/DDBJ databases">
        <title>EvidentialGene: Evidence-directed Construction of Complete mRNA Transcriptomes without Genomes.</title>
        <authorList>
            <person name="Gilbert D.G."/>
        </authorList>
    </citation>
    <scope>NUCLEOTIDE SEQUENCE</scope>
</reference>
<organism evidence="2">
    <name type="scientific">Fundulus heteroclitus</name>
    <name type="common">Killifish</name>
    <name type="synonym">Mummichog</name>
    <dbReference type="NCBI Taxonomy" id="8078"/>
    <lineage>
        <taxon>Eukaryota</taxon>
        <taxon>Metazoa</taxon>
        <taxon>Chordata</taxon>
        <taxon>Craniata</taxon>
        <taxon>Vertebrata</taxon>
        <taxon>Euteleostomi</taxon>
        <taxon>Actinopterygii</taxon>
        <taxon>Neopterygii</taxon>
        <taxon>Teleostei</taxon>
        <taxon>Neoteleostei</taxon>
        <taxon>Acanthomorphata</taxon>
        <taxon>Ovalentaria</taxon>
        <taxon>Atherinomorphae</taxon>
        <taxon>Cyprinodontiformes</taxon>
        <taxon>Fundulidae</taxon>
        <taxon>Fundulus</taxon>
    </lineage>
</organism>
<sequence length="395" mass="44915">MASQVDDDEDMDFDNWTPVGRGRGRGKGYLRKDDSKEIGNQNVKRSLEEDSSEEENRTVRRKMEKEEFKILLKFRKEDEEMILSPVAVSRELKKKLGELEVVKVLRDGNMLIQCKTEEQKNKAMQIDNVCKKVVCERKIFGENKVCRGVIYGIPIEEDLEKLQKSIQGGKVKRLKRLLRSVDGKKVQSLSVLLEFHGDVLPDKIKIGFMSFPVRPYVPPPLRCFKCQRYGHIALVCKGKERCAKCGGEHKYEECKGDQIKCCNCGGQHNVAYGGCEARKRAAEIQQLKTAKNISYAEAAKKVLEGKRTIQGGSQIQQIARSEQNQRNMSGLDITMDKLILFMAYVINCTDQVKQKTEKIKIIVKGAEKFFSAKDLSWELINKKLENDGKTGGGRI</sequence>
<protein>
    <submittedName>
        <fullName evidence="3">Zn-dependent peptidases, insulinase domain-containing protein</fullName>
    </submittedName>
</protein>
<name>A0A146QDP1_FUNHE</name>
<feature type="region of interest" description="Disordered" evidence="1">
    <location>
        <begin position="1"/>
        <end position="59"/>
    </location>
</feature>
<evidence type="ECO:0000313" key="2">
    <source>
        <dbReference type="EMBL" id="JAQ53977.1"/>
    </source>
</evidence>
<evidence type="ECO:0000313" key="3">
    <source>
        <dbReference type="EMBL" id="JAR70462.1"/>
    </source>
</evidence>
<evidence type="ECO:0000256" key="1">
    <source>
        <dbReference type="SAM" id="MobiDB-lite"/>
    </source>
</evidence>
<dbReference type="EMBL" id="GCES01015861">
    <property type="protein sequence ID" value="JAR70462.1"/>
    <property type="molecule type" value="Transcribed_RNA"/>
</dbReference>